<sequence length="176" mass="20096">MQVSLPLPLRHSKNTQEADHWPRKRHSPGTKFPEYVKLVDVKFTSIPASQRPHSYAFGSQPSTSTQHHINISLQVYVRRPVISWRPPTRRSHTHFTSSLPTASTRLRHRTLAPCLPPLVCQTASRHQRLAEQCRCSLIQLLQCCVYICFCGEVRPGVSAAEGKRRRAERSPVWGWG</sequence>
<feature type="region of interest" description="Disordered" evidence="1">
    <location>
        <begin position="1"/>
        <end position="29"/>
    </location>
</feature>
<proteinExistence type="predicted"/>
<evidence type="ECO:0000313" key="3">
    <source>
        <dbReference type="Proteomes" id="UP000077069"/>
    </source>
</evidence>
<dbReference type="AlphaFoldDB" id="A0A177BWG9"/>
<evidence type="ECO:0000313" key="2">
    <source>
        <dbReference type="EMBL" id="OAF99091.1"/>
    </source>
</evidence>
<dbReference type="GeneID" id="28769619"/>
<protein>
    <submittedName>
        <fullName evidence="2">Uncharacterized protein</fullName>
    </submittedName>
</protein>
<gene>
    <name evidence="2" type="ORF">CC84DRAFT_416147</name>
</gene>
<dbReference type="Proteomes" id="UP000077069">
    <property type="component" value="Unassembled WGS sequence"/>
</dbReference>
<evidence type="ECO:0000256" key="1">
    <source>
        <dbReference type="SAM" id="MobiDB-lite"/>
    </source>
</evidence>
<dbReference type="RefSeq" id="XP_018029457.1">
    <property type="nucleotide sequence ID" value="XM_018186133.1"/>
</dbReference>
<name>A0A177BWG9_9PLEO</name>
<accession>A0A177BWG9</accession>
<organism evidence="2 3">
    <name type="scientific">Paraphaeosphaeria sporulosa</name>
    <dbReference type="NCBI Taxonomy" id="1460663"/>
    <lineage>
        <taxon>Eukaryota</taxon>
        <taxon>Fungi</taxon>
        <taxon>Dikarya</taxon>
        <taxon>Ascomycota</taxon>
        <taxon>Pezizomycotina</taxon>
        <taxon>Dothideomycetes</taxon>
        <taxon>Pleosporomycetidae</taxon>
        <taxon>Pleosporales</taxon>
        <taxon>Massarineae</taxon>
        <taxon>Didymosphaeriaceae</taxon>
        <taxon>Paraphaeosphaeria</taxon>
    </lineage>
</organism>
<dbReference type="EMBL" id="KV441563">
    <property type="protein sequence ID" value="OAF99091.1"/>
    <property type="molecule type" value="Genomic_DNA"/>
</dbReference>
<reference evidence="2 3" key="1">
    <citation type="submission" date="2016-05" db="EMBL/GenBank/DDBJ databases">
        <title>Comparative analysis of secretome profiles of manganese(II)-oxidizing ascomycete fungi.</title>
        <authorList>
            <consortium name="DOE Joint Genome Institute"/>
            <person name="Zeiner C.A."/>
            <person name="Purvine S.O."/>
            <person name="Zink E.M."/>
            <person name="Wu S."/>
            <person name="Pasa-Tolic L."/>
            <person name="Chaput D.L."/>
            <person name="Haridas S."/>
            <person name="Grigoriev I.V."/>
            <person name="Santelli C.M."/>
            <person name="Hansel C.M."/>
        </authorList>
    </citation>
    <scope>NUCLEOTIDE SEQUENCE [LARGE SCALE GENOMIC DNA]</scope>
    <source>
        <strain evidence="2 3">AP3s5-JAC2a</strain>
    </source>
</reference>
<dbReference type="InParanoid" id="A0A177BWG9"/>
<keyword evidence="3" id="KW-1185">Reference proteome</keyword>